<dbReference type="EMBL" id="CAJPEX010005864">
    <property type="protein sequence ID" value="CAG0923839.1"/>
    <property type="molecule type" value="Genomic_DNA"/>
</dbReference>
<dbReference type="PROSITE" id="PS50005">
    <property type="entry name" value="TPR"/>
    <property type="match status" value="1"/>
</dbReference>
<accession>A0A7R9C0B7</accession>
<protein>
    <submittedName>
        <fullName evidence="2">Uncharacterized protein</fullName>
    </submittedName>
</protein>
<reference evidence="2" key="1">
    <citation type="submission" date="2020-11" db="EMBL/GenBank/DDBJ databases">
        <authorList>
            <person name="Tran Van P."/>
        </authorList>
    </citation>
    <scope>NUCLEOTIDE SEQUENCE</scope>
</reference>
<feature type="non-terminal residue" evidence="2">
    <location>
        <position position="84"/>
    </location>
</feature>
<dbReference type="InterPro" id="IPR052384">
    <property type="entry name" value="TMTC_O-mannosyltransferase"/>
</dbReference>
<dbReference type="GO" id="GO:0035269">
    <property type="term" value="P:protein O-linked glycosylation via mannose"/>
    <property type="evidence" value="ECO:0007669"/>
    <property type="project" value="TreeGrafter"/>
</dbReference>
<sequence length="84" mass="9168">FFLLRIFAGQFLLESSRYDEAAAEYETAAELAPDDVDAVLNAANALRQAGINSKAEKFYRRAVLLQPNITIKSDQGSLLSTGDS</sequence>
<evidence type="ECO:0000313" key="3">
    <source>
        <dbReference type="Proteomes" id="UP000678499"/>
    </source>
</evidence>
<name>A0A7R9C0B7_9CRUS</name>
<dbReference type="PANTHER" id="PTHR44216">
    <property type="entry name" value="PROTEIN O-MANNOSYL-TRANSFERASE TMTC2"/>
    <property type="match status" value="1"/>
</dbReference>
<dbReference type="Gene3D" id="1.25.40.10">
    <property type="entry name" value="Tetratricopeptide repeat domain"/>
    <property type="match status" value="1"/>
</dbReference>
<dbReference type="PANTHER" id="PTHR44216:SF3">
    <property type="entry name" value="PROTEIN O-MANNOSYL-TRANSFERASE TMTC2"/>
    <property type="match status" value="1"/>
</dbReference>
<gene>
    <name evidence="2" type="ORF">NMOB1V02_LOCUS11300</name>
</gene>
<feature type="repeat" description="TPR" evidence="1">
    <location>
        <begin position="2"/>
        <end position="35"/>
    </location>
</feature>
<organism evidence="2">
    <name type="scientific">Notodromas monacha</name>
    <dbReference type="NCBI Taxonomy" id="399045"/>
    <lineage>
        <taxon>Eukaryota</taxon>
        <taxon>Metazoa</taxon>
        <taxon>Ecdysozoa</taxon>
        <taxon>Arthropoda</taxon>
        <taxon>Crustacea</taxon>
        <taxon>Oligostraca</taxon>
        <taxon>Ostracoda</taxon>
        <taxon>Podocopa</taxon>
        <taxon>Podocopida</taxon>
        <taxon>Cypridocopina</taxon>
        <taxon>Cypridoidea</taxon>
        <taxon>Cyprididae</taxon>
        <taxon>Notodromas</taxon>
    </lineage>
</organism>
<dbReference type="Pfam" id="PF14559">
    <property type="entry name" value="TPR_19"/>
    <property type="match status" value="1"/>
</dbReference>
<keyword evidence="1" id="KW-0802">TPR repeat</keyword>
<dbReference type="GO" id="GO:0000030">
    <property type="term" value="F:mannosyltransferase activity"/>
    <property type="evidence" value="ECO:0007669"/>
    <property type="project" value="TreeGrafter"/>
</dbReference>
<dbReference type="EMBL" id="OA887901">
    <property type="protein sequence ID" value="CAD7283687.1"/>
    <property type="molecule type" value="Genomic_DNA"/>
</dbReference>
<feature type="non-terminal residue" evidence="2">
    <location>
        <position position="1"/>
    </location>
</feature>
<dbReference type="SMART" id="SM00028">
    <property type="entry name" value="TPR"/>
    <property type="match status" value="2"/>
</dbReference>
<dbReference type="InterPro" id="IPR019734">
    <property type="entry name" value="TPR_rpt"/>
</dbReference>
<dbReference type="GO" id="GO:0005789">
    <property type="term" value="C:endoplasmic reticulum membrane"/>
    <property type="evidence" value="ECO:0007669"/>
    <property type="project" value="TreeGrafter"/>
</dbReference>
<dbReference type="Proteomes" id="UP000678499">
    <property type="component" value="Unassembled WGS sequence"/>
</dbReference>
<proteinExistence type="predicted"/>
<dbReference type="SUPFAM" id="SSF48452">
    <property type="entry name" value="TPR-like"/>
    <property type="match status" value="1"/>
</dbReference>
<dbReference type="AlphaFoldDB" id="A0A7R9C0B7"/>
<evidence type="ECO:0000313" key="2">
    <source>
        <dbReference type="EMBL" id="CAD7283687.1"/>
    </source>
</evidence>
<keyword evidence="3" id="KW-1185">Reference proteome</keyword>
<dbReference type="InterPro" id="IPR011990">
    <property type="entry name" value="TPR-like_helical_dom_sf"/>
</dbReference>
<evidence type="ECO:0000256" key="1">
    <source>
        <dbReference type="PROSITE-ProRule" id="PRU00339"/>
    </source>
</evidence>